<gene>
    <name evidence="2" type="ORF">PCS_01433</name>
</gene>
<dbReference type="Pfam" id="PF14099">
    <property type="entry name" value="Polysacc_lyase"/>
    <property type="match status" value="1"/>
</dbReference>
<accession>M5Q2X6</accession>
<dbReference type="PROSITE" id="PS51257">
    <property type="entry name" value="PROKAR_LIPOPROTEIN"/>
    <property type="match status" value="1"/>
</dbReference>
<dbReference type="EMBL" id="AOSV01000013">
    <property type="protein sequence ID" value="EMG37783.1"/>
    <property type="molecule type" value="Genomic_DNA"/>
</dbReference>
<organism evidence="2 3">
    <name type="scientific">Desulfocurvibacter africanus PCS</name>
    <dbReference type="NCBI Taxonomy" id="1262666"/>
    <lineage>
        <taxon>Bacteria</taxon>
        <taxon>Pseudomonadati</taxon>
        <taxon>Thermodesulfobacteriota</taxon>
        <taxon>Desulfovibrionia</taxon>
        <taxon>Desulfovibrionales</taxon>
        <taxon>Desulfovibrionaceae</taxon>
        <taxon>Desulfocurvibacter</taxon>
    </lineage>
</organism>
<comment type="caution">
    <text evidence="2">The sequence shown here is derived from an EMBL/GenBank/DDBJ whole genome shotgun (WGS) entry which is preliminary data.</text>
</comment>
<reference evidence="2 3" key="1">
    <citation type="journal article" date="2013" name="Genome Announc.">
        <title>Draft Genome Sequence for Desulfovibrio africanus Strain PCS.</title>
        <authorList>
            <person name="Brown S.D."/>
            <person name="Utturkar S.M."/>
            <person name="Arkin A.P."/>
            <person name="Deutschbauer A.M."/>
            <person name="Elias D.A."/>
            <person name="Hazen T.C."/>
            <person name="Chakraborty R."/>
        </authorList>
    </citation>
    <scope>NUCLEOTIDE SEQUENCE [LARGE SCALE GENOMIC DNA]</scope>
    <source>
        <strain evidence="2 3">PCS</strain>
    </source>
</reference>
<name>M5Q2X6_DESAF</name>
<sequence>MKPHEQSILTQTPGLKRNLPVLCILLVLAGGCGTLADAHDGLLFEMDFEQGTYAPLRPDGNEHISVVSSPVRTGTRAALFELDRSAPVSYRTELTFQGVHSFRIGHEYWLGMSVFLPEDWAVDYSAEIVAQIHSWPDKDLGEEWRNPPIALYVTGEQWIMRIRADKSTLTRKGNGQWRYTLDKTFEHLAPIRRGQWTDWVFHIKYHYDSTGLLEAWADGKKVVEHRGPVTQNDKAGGFLKIGLYKWDWRNSRTATSRRALYIDEVRIAGAGAGYADVAPKLAAPALPDKPGGPATQPMPLDAALP</sequence>
<evidence type="ECO:0000313" key="2">
    <source>
        <dbReference type="EMBL" id="EMG37783.1"/>
    </source>
</evidence>
<dbReference type="Proteomes" id="UP000011922">
    <property type="component" value="Unassembled WGS sequence"/>
</dbReference>
<dbReference type="OrthoDB" id="5490819at2"/>
<evidence type="ECO:0000313" key="3">
    <source>
        <dbReference type="Proteomes" id="UP000011922"/>
    </source>
</evidence>
<dbReference type="GO" id="GO:0016829">
    <property type="term" value="F:lyase activity"/>
    <property type="evidence" value="ECO:0007669"/>
    <property type="project" value="UniProtKB-KW"/>
</dbReference>
<dbReference type="Gene3D" id="2.60.120.200">
    <property type="match status" value="1"/>
</dbReference>
<keyword evidence="2" id="KW-0456">Lyase</keyword>
<evidence type="ECO:0000256" key="1">
    <source>
        <dbReference type="SAM" id="MobiDB-lite"/>
    </source>
</evidence>
<dbReference type="AlphaFoldDB" id="M5Q2X6"/>
<proteinExistence type="predicted"/>
<feature type="compositionally biased region" description="Low complexity" evidence="1">
    <location>
        <begin position="285"/>
        <end position="294"/>
    </location>
</feature>
<protein>
    <submittedName>
        <fullName evidence="2">Polysaccharide lyase</fullName>
    </submittedName>
</protein>
<dbReference type="InterPro" id="IPR025975">
    <property type="entry name" value="Polysacc_lyase"/>
</dbReference>
<dbReference type="PATRIC" id="fig|1262666.3.peg.1452"/>
<feature type="region of interest" description="Disordered" evidence="1">
    <location>
        <begin position="285"/>
        <end position="305"/>
    </location>
</feature>